<dbReference type="Proteomes" id="UP000276282">
    <property type="component" value="Unassembled WGS sequence"/>
</dbReference>
<dbReference type="OrthoDB" id="1453319at2"/>
<keyword evidence="1" id="KW-1133">Transmembrane helix</keyword>
<dbReference type="EMBL" id="RBLG01000001">
    <property type="protein sequence ID" value="RKS55572.1"/>
    <property type="molecule type" value="Genomic_DNA"/>
</dbReference>
<keyword evidence="1" id="KW-0812">Transmembrane</keyword>
<evidence type="ECO:0000256" key="1">
    <source>
        <dbReference type="SAM" id="Phobius"/>
    </source>
</evidence>
<name>A0A495PWQ5_9FLAO</name>
<protein>
    <submittedName>
        <fullName evidence="2">Uncharacterized protein</fullName>
    </submittedName>
</protein>
<comment type="caution">
    <text evidence="2">The sequence shown here is derived from an EMBL/GenBank/DDBJ whole genome shotgun (WGS) entry which is preliminary data.</text>
</comment>
<sequence>MKIFIYILIALSAIVIAYNVTVLNFEDLLSEDSAVALIGIVCAACVIVLLSILLTSKAIDHKAKNKK</sequence>
<reference evidence="2 3" key="1">
    <citation type="submission" date="2018-10" db="EMBL/GenBank/DDBJ databases">
        <title>Genomic Encyclopedia of Archaeal and Bacterial Type Strains, Phase II (KMG-II): from individual species to whole genera.</title>
        <authorList>
            <person name="Goeker M."/>
        </authorList>
    </citation>
    <scope>NUCLEOTIDE SEQUENCE [LARGE SCALE GENOMIC DNA]</scope>
    <source>
        <strain evidence="2 3">DSM 19839</strain>
    </source>
</reference>
<keyword evidence="3" id="KW-1185">Reference proteome</keyword>
<organism evidence="2 3">
    <name type="scientific">Gillisia mitskevichiae</name>
    <dbReference type="NCBI Taxonomy" id="270921"/>
    <lineage>
        <taxon>Bacteria</taxon>
        <taxon>Pseudomonadati</taxon>
        <taxon>Bacteroidota</taxon>
        <taxon>Flavobacteriia</taxon>
        <taxon>Flavobacteriales</taxon>
        <taxon>Flavobacteriaceae</taxon>
        <taxon>Gillisia</taxon>
    </lineage>
</organism>
<keyword evidence="1" id="KW-0472">Membrane</keyword>
<gene>
    <name evidence="2" type="ORF">BC962_0537</name>
</gene>
<evidence type="ECO:0000313" key="2">
    <source>
        <dbReference type="EMBL" id="RKS55572.1"/>
    </source>
</evidence>
<evidence type="ECO:0000313" key="3">
    <source>
        <dbReference type="Proteomes" id="UP000276282"/>
    </source>
</evidence>
<accession>A0A495PWQ5</accession>
<proteinExistence type="predicted"/>
<dbReference type="AlphaFoldDB" id="A0A495PWQ5"/>
<feature type="transmembrane region" description="Helical" evidence="1">
    <location>
        <begin position="33"/>
        <end position="54"/>
    </location>
</feature>
<dbReference type="RefSeq" id="WP_121344375.1">
    <property type="nucleotide sequence ID" value="NZ_RBLG01000001.1"/>
</dbReference>